<protein>
    <submittedName>
        <fullName evidence="2">Uncharacterized protein</fullName>
    </submittedName>
</protein>
<reference evidence="2 3" key="1">
    <citation type="journal article" date="2017" name="Gigascience">
        <title>Genome sequence of the small brown planthopper, Laodelphax striatellus.</title>
        <authorList>
            <person name="Zhu J."/>
            <person name="Jiang F."/>
            <person name="Wang X."/>
            <person name="Yang P."/>
            <person name="Bao Y."/>
            <person name="Zhao W."/>
            <person name="Wang W."/>
            <person name="Lu H."/>
            <person name="Wang Q."/>
            <person name="Cui N."/>
            <person name="Li J."/>
            <person name="Chen X."/>
            <person name="Luo L."/>
            <person name="Yu J."/>
            <person name="Kang L."/>
            <person name="Cui F."/>
        </authorList>
    </citation>
    <scope>NUCLEOTIDE SEQUENCE [LARGE SCALE GENOMIC DNA]</scope>
    <source>
        <strain evidence="2">Lst14</strain>
    </source>
</reference>
<name>A0A482WVE8_LAOST</name>
<feature type="region of interest" description="Disordered" evidence="1">
    <location>
        <begin position="1"/>
        <end position="60"/>
    </location>
</feature>
<organism evidence="2 3">
    <name type="scientific">Laodelphax striatellus</name>
    <name type="common">Small brown planthopper</name>
    <name type="synonym">Delphax striatella</name>
    <dbReference type="NCBI Taxonomy" id="195883"/>
    <lineage>
        <taxon>Eukaryota</taxon>
        <taxon>Metazoa</taxon>
        <taxon>Ecdysozoa</taxon>
        <taxon>Arthropoda</taxon>
        <taxon>Hexapoda</taxon>
        <taxon>Insecta</taxon>
        <taxon>Pterygota</taxon>
        <taxon>Neoptera</taxon>
        <taxon>Paraneoptera</taxon>
        <taxon>Hemiptera</taxon>
        <taxon>Auchenorrhyncha</taxon>
        <taxon>Fulgoroidea</taxon>
        <taxon>Delphacidae</taxon>
        <taxon>Criomorphinae</taxon>
        <taxon>Laodelphax</taxon>
    </lineage>
</organism>
<evidence type="ECO:0000256" key="1">
    <source>
        <dbReference type="SAM" id="MobiDB-lite"/>
    </source>
</evidence>
<dbReference type="Proteomes" id="UP000291343">
    <property type="component" value="Unassembled WGS sequence"/>
</dbReference>
<dbReference type="InParanoid" id="A0A482WVE8"/>
<feature type="compositionally biased region" description="Pro residues" evidence="1">
    <location>
        <begin position="25"/>
        <end position="60"/>
    </location>
</feature>
<dbReference type="EMBL" id="QKKF02023879">
    <property type="protein sequence ID" value="RZF37567.1"/>
    <property type="molecule type" value="Genomic_DNA"/>
</dbReference>
<dbReference type="AlphaFoldDB" id="A0A482WVE8"/>
<accession>A0A482WVE8</accession>
<sequence length="100" mass="11163">MLDWPDRPPSWFTPVGAIPPCHGFMPPPPPSKEPRPPSPPPPKEPRPPSLPPPKEPRPPSPPKLFCGLLFIPPPPPKLLEFLGLLESFLRLYILCKKESL</sequence>
<proteinExistence type="predicted"/>
<evidence type="ECO:0000313" key="2">
    <source>
        <dbReference type="EMBL" id="RZF37567.1"/>
    </source>
</evidence>
<keyword evidence="3" id="KW-1185">Reference proteome</keyword>
<gene>
    <name evidence="2" type="ORF">LSTR_LSTR015910</name>
</gene>
<evidence type="ECO:0000313" key="3">
    <source>
        <dbReference type="Proteomes" id="UP000291343"/>
    </source>
</evidence>
<comment type="caution">
    <text evidence="2">The sequence shown here is derived from an EMBL/GenBank/DDBJ whole genome shotgun (WGS) entry which is preliminary data.</text>
</comment>